<dbReference type="PANTHER" id="PTHR33420">
    <property type="entry name" value="FIMBRIAL SUBUNIT ELFA-RELATED"/>
    <property type="match status" value="1"/>
</dbReference>
<dbReference type="InterPro" id="IPR036937">
    <property type="entry name" value="Adhesion_dom_fimbrial_sf"/>
</dbReference>
<reference evidence="7 8" key="1">
    <citation type="submission" date="2020-08" db="EMBL/GenBank/DDBJ databases">
        <title>Dyella sp. G9 isolated from forest soil.</title>
        <authorList>
            <person name="Fu J."/>
            <person name="Qiu L."/>
        </authorList>
    </citation>
    <scope>NUCLEOTIDE SEQUENCE [LARGE SCALE GENOMIC DNA]</scope>
    <source>
        <strain evidence="7 8">G9</strain>
    </source>
</reference>
<evidence type="ECO:0000313" key="8">
    <source>
        <dbReference type="Proteomes" id="UP000515873"/>
    </source>
</evidence>
<dbReference type="Proteomes" id="UP000515873">
    <property type="component" value="Chromosome"/>
</dbReference>
<gene>
    <name evidence="7" type="ORF">H8F01_08040</name>
</gene>
<evidence type="ECO:0000256" key="5">
    <source>
        <dbReference type="SAM" id="SignalP"/>
    </source>
</evidence>
<dbReference type="GO" id="GO:0043709">
    <property type="term" value="P:cell adhesion involved in single-species biofilm formation"/>
    <property type="evidence" value="ECO:0007669"/>
    <property type="project" value="TreeGrafter"/>
</dbReference>
<dbReference type="AlphaFoldDB" id="A0A7G8Q8E0"/>
<dbReference type="GO" id="GO:0009289">
    <property type="term" value="C:pilus"/>
    <property type="evidence" value="ECO:0007669"/>
    <property type="project" value="UniProtKB-SubCell"/>
</dbReference>
<dbReference type="EMBL" id="CP060412">
    <property type="protein sequence ID" value="QNK03048.1"/>
    <property type="molecule type" value="Genomic_DNA"/>
</dbReference>
<dbReference type="InterPro" id="IPR050263">
    <property type="entry name" value="Bact_Fimbrial_Adh_Pro"/>
</dbReference>
<sequence>MKKLLLSAVLVASLGAVAVANAAGTSTGTITVTGTVVASTCTVAVNGSQNPTVPLGNIIASMLPAGGTAGWQPVNMVIGNCTAVSGYNNVIPYFSGSGIDTTNGYLKNTFGTGASNAEVALSTSQSAGGVLTLQNASGSQGASSIALSNQGGNSATITYYAGFVNPTVSTATSAGGVNATVQYALNYQ</sequence>
<dbReference type="Pfam" id="PF00419">
    <property type="entry name" value="Fimbrial"/>
    <property type="match status" value="1"/>
</dbReference>
<dbReference type="KEGG" id="dtl:H8F01_08040"/>
<dbReference type="SUPFAM" id="SSF49401">
    <property type="entry name" value="Bacterial adhesins"/>
    <property type="match status" value="1"/>
</dbReference>
<feature type="domain" description="Fimbrial-type adhesion" evidence="6">
    <location>
        <begin position="30"/>
        <end position="188"/>
    </location>
</feature>
<evidence type="ECO:0000256" key="4">
    <source>
        <dbReference type="ARBA" id="ARBA00023263"/>
    </source>
</evidence>
<organism evidence="7 8">
    <name type="scientific">Dyella telluris</name>
    <dbReference type="NCBI Taxonomy" id="2763498"/>
    <lineage>
        <taxon>Bacteria</taxon>
        <taxon>Pseudomonadati</taxon>
        <taxon>Pseudomonadota</taxon>
        <taxon>Gammaproteobacteria</taxon>
        <taxon>Lysobacterales</taxon>
        <taxon>Rhodanobacteraceae</taxon>
        <taxon>Dyella</taxon>
    </lineage>
</organism>
<feature type="signal peptide" evidence="5">
    <location>
        <begin position="1"/>
        <end position="22"/>
    </location>
</feature>
<protein>
    <submittedName>
        <fullName evidence="7">Type 1 fimbrial protein</fullName>
    </submittedName>
</protein>
<name>A0A7G8Q8E0_9GAMM</name>
<evidence type="ECO:0000313" key="7">
    <source>
        <dbReference type="EMBL" id="QNK03048.1"/>
    </source>
</evidence>
<comment type="subcellular location">
    <subcellularLocation>
        <location evidence="1">Fimbrium</location>
    </subcellularLocation>
</comment>
<dbReference type="PANTHER" id="PTHR33420:SF3">
    <property type="entry name" value="FIMBRIAL SUBUNIT ELFA"/>
    <property type="match status" value="1"/>
</dbReference>
<dbReference type="InterPro" id="IPR008966">
    <property type="entry name" value="Adhesion_dom_sf"/>
</dbReference>
<dbReference type="RefSeq" id="WP_187058475.1">
    <property type="nucleotide sequence ID" value="NZ_CP060412.1"/>
</dbReference>
<dbReference type="Gene3D" id="2.60.40.1090">
    <property type="entry name" value="Fimbrial-type adhesion domain"/>
    <property type="match status" value="1"/>
</dbReference>
<keyword evidence="3 5" id="KW-0732">Signal</keyword>
<dbReference type="InterPro" id="IPR000259">
    <property type="entry name" value="Adhesion_dom_fimbrial"/>
</dbReference>
<evidence type="ECO:0000256" key="2">
    <source>
        <dbReference type="ARBA" id="ARBA00006671"/>
    </source>
</evidence>
<accession>A0A7G8Q8E0</accession>
<evidence type="ECO:0000256" key="3">
    <source>
        <dbReference type="ARBA" id="ARBA00022729"/>
    </source>
</evidence>
<evidence type="ECO:0000256" key="1">
    <source>
        <dbReference type="ARBA" id="ARBA00004561"/>
    </source>
</evidence>
<proteinExistence type="inferred from homology"/>
<keyword evidence="8" id="KW-1185">Reference proteome</keyword>
<feature type="chain" id="PRO_5029013947" evidence="5">
    <location>
        <begin position="23"/>
        <end position="188"/>
    </location>
</feature>
<comment type="similarity">
    <text evidence="2">Belongs to the fimbrial protein family.</text>
</comment>
<evidence type="ECO:0000259" key="6">
    <source>
        <dbReference type="Pfam" id="PF00419"/>
    </source>
</evidence>
<keyword evidence="4" id="KW-0281">Fimbrium</keyword>